<keyword evidence="4 6" id="KW-1133">Transmembrane helix</keyword>
<keyword evidence="5 6" id="KW-0472">Membrane</keyword>
<dbReference type="EMBL" id="JBJUIK010000017">
    <property type="protein sequence ID" value="KAL3497965.1"/>
    <property type="molecule type" value="Genomic_DNA"/>
</dbReference>
<reference evidence="7 8" key="1">
    <citation type="submission" date="2024-11" db="EMBL/GenBank/DDBJ databases">
        <title>A near-complete genome assembly of Cinchona calisaya.</title>
        <authorList>
            <person name="Lian D.C."/>
            <person name="Zhao X.W."/>
            <person name="Wei L."/>
        </authorList>
    </citation>
    <scope>NUCLEOTIDE SEQUENCE [LARGE SCALE GENOMIC DNA]</scope>
    <source>
        <tissue evidence="7">Nenye</tissue>
    </source>
</reference>
<sequence>MGSFLGHLLPGTLFLVVGIWHTWCSLVRYISNPKSFRVRVWNPVPGFDEKLKYLELYVIIIGSFIDMCIELLYSTHLKWFVHGMLNPSHMNNFEHGGMLVMFFVFGLIALLSEKTSYLPLPEGALCLIASTAFSAEYFLFYFHSTTHQGLEGHYHLILVILIGLCILSTIAGALMPTSFPVDLFNGIVITLQGLWFYQTAFTLYGPMMPNGCWLKGDEIACRSKESEIRGLLLSNFQLFSQVLGVLVATVGAYCFTHSADSHTDLRSSHTPEDG</sequence>
<feature type="transmembrane region" description="Helical" evidence="6">
    <location>
        <begin position="238"/>
        <end position="256"/>
    </location>
</feature>
<dbReference type="Pfam" id="PF04819">
    <property type="entry name" value="DUF716"/>
    <property type="match status" value="1"/>
</dbReference>
<evidence type="ECO:0000256" key="4">
    <source>
        <dbReference type="ARBA" id="ARBA00022989"/>
    </source>
</evidence>
<feature type="transmembrane region" description="Helical" evidence="6">
    <location>
        <begin position="183"/>
        <end position="204"/>
    </location>
</feature>
<evidence type="ECO:0000256" key="6">
    <source>
        <dbReference type="SAM" id="Phobius"/>
    </source>
</evidence>
<proteinExistence type="inferred from homology"/>
<comment type="caution">
    <text evidence="7">The sequence shown here is derived from an EMBL/GenBank/DDBJ whole genome shotgun (WGS) entry which is preliminary data.</text>
</comment>
<comment type="subcellular location">
    <subcellularLocation>
        <location evidence="1">Membrane</location>
        <topology evidence="1">Multi-pass membrane protein</topology>
    </subcellularLocation>
</comment>
<feature type="transmembrane region" description="Helical" evidence="6">
    <location>
        <begin position="123"/>
        <end position="142"/>
    </location>
</feature>
<evidence type="ECO:0000313" key="8">
    <source>
        <dbReference type="Proteomes" id="UP001630127"/>
    </source>
</evidence>
<feature type="transmembrane region" description="Helical" evidence="6">
    <location>
        <begin position="12"/>
        <end position="30"/>
    </location>
</feature>
<evidence type="ECO:0000256" key="2">
    <source>
        <dbReference type="ARBA" id="ARBA00006948"/>
    </source>
</evidence>
<dbReference type="GO" id="GO:0016020">
    <property type="term" value="C:membrane"/>
    <property type="evidence" value="ECO:0007669"/>
    <property type="project" value="UniProtKB-SubCell"/>
</dbReference>
<protein>
    <recommendedName>
        <fullName evidence="9">Transmembrane protein 45B</fullName>
    </recommendedName>
</protein>
<evidence type="ECO:0000256" key="5">
    <source>
        <dbReference type="ARBA" id="ARBA00023136"/>
    </source>
</evidence>
<evidence type="ECO:0000313" key="7">
    <source>
        <dbReference type="EMBL" id="KAL3497965.1"/>
    </source>
</evidence>
<organism evidence="7 8">
    <name type="scientific">Cinchona calisaya</name>
    <dbReference type="NCBI Taxonomy" id="153742"/>
    <lineage>
        <taxon>Eukaryota</taxon>
        <taxon>Viridiplantae</taxon>
        <taxon>Streptophyta</taxon>
        <taxon>Embryophyta</taxon>
        <taxon>Tracheophyta</taxon>
        <taxon>Spermatophyta</taxon>
        <taxon>Magnoliopsida</taxon>
        <taxon>eudicotyledons</taxon>
        <taxon>Gunneridae</taxon>
        <taxon>Pentapetalae</taxon>
        <taxon>asterids</taxon>
        <taxon>lamiids</taxon>
        <taxon>Gentianales</taxon>
        <taxon>Rubiaceae</taxon>
        <taxon>Cinchonoideae</taxon>
        <taxon>Cinchoneae</taxon>
        <taxon>Cinchona</taxon>
    </lineage>
</organism>
<feature type="transmembrane region" description="Helical" evidence="6">
    <location>
        <begin position="154"/>
        <end position="176"/>
    </location>
</feature>
<comment type="similarity">
    <text evidence="2">Belongs to the TMEM45 family.</text>
</comment>
<evidence type="ECO:0000256" key="1">
    <source>
        <dbReference type="ARBA" id="ARBA00004141"/>
    </source>
</evidence>
<dbReference type="PANTHER" id="PTHR47119">
    <property type="entry name" value="PLANT VIRAL-RESPONSE FAMILY PROTEIN"/>
    <property type="match status" value="1"/>
</dbReference>
<evidence type="ECO:0008006" key="9">
    <source>
        <dbReference type="Google" id="ProtNLM"/>
    </source>
</evidence>
<feature type="transmembrane region" description="Helical" evidence="6">
    <location>
        <begin position="93"/>
        <end position="111"/>
    </location>
</feature>
<dbReference type="AlphaFoldDB" id="A0ABD2XWR8"/>
<gene>
    <name evidence="7" type="ORF">ACH5RR_040697</name>
</gene>
<feature type="transmembrane region" description="Helical" evidence="6">
    <location>
        <begin position="51"/>
        <end position="73"/>
    </location>
</feature>
<accession>A0ABD2XWR8</accession>
<evidence type="ECO:0000256" key="3">
    <source>
        <dbReference type="ARBA" id="ARBA00022692"/>
    </source>
</evidence>
<dbReference type="InterPro" id="IPR006904">
    <property type="entry name" value="DUF716"/>
</dbReference>
<dbReference type="PANTHER" id="PTHR47119:SF1">
    <property type="entry name" value="PLANT VIRAL-RESPONSE FAMILY PROTEIN"/>
    <property type="match status" value="1"/>
</dbReference>
<keyword evidence="3 6" id="KW-0812">Transmembrane</keyword>
<dbReference type="Proteomes" id="UP001630127">
    <property type="component" value="Unassembled WGS sequence"/>
</dbReference>
<name>A0ABD2XWR8_9GENT</name>
<keyword evidence="8" id="KW-1185">Reference proteome</keyword>